<reference evidence="17 18" key="1">
    <citation type="submission" date="2024-04" db="EMBL/GenBank/DDBJ databases">
        <authorList>
            <person name="Fracassetti M."/>
        </authorList>
    </citation>
    <scope>NUCLEOTIDE SEQUENCE [LARGE SCALE GENOMIC DNA]</scope>
</reference>
<dbReference type="GO" id="GO:0050832">
    <property type="term" value="P:defense response to fungus"/>
    <property type="evidence" value="ECO:0007669"/>
    <property type="project" value="UniProtKB-KW"/>
</dbReference>
<dbReference type="GO" id="GO:0009506">
    <property type="term" value="C:plasmodesma"/>
    <property type="evidence" value="ECO:0007669"/>
    <property type="project" value="UniProtKB-SubCell"/>
</dbReference>
<evidence type="ECO:0000259" key="16">
    <source>
        <dbReference type="PROSITE" id="PS51473"/>
    </source>
</evidence>
<comment type="subcellular location">
    <subcellularLocation>
        <location evidence="13">Cell junction</location>
        <location evidence="13">Plasmodesma</location>
    </subcellularLocation>
    <subcellularLocation>
        <location evidence="1">Cell membrane</location>
        <topology evidence="1">Single-pass type I membrane protein</topology>
    </subcellularLocation>
</comment>
<evidence type="ECO:0000313" key="17">
    <source>
        <dbReference type="EMBL" id="CAL1361735.1"/>
    </source>
</evidence>
<dbReference type="GO" id="GO:0042742">
    <property type="term" value="P:defense response to bacterium"/>
    <property type="evidence" value="ECO:0007669"/>
    <property type="project" value="UniProtKB-KW"/>
</dbReference>
<dbReference type="PANTHER" id="PTHR32080">
    <property type="entry name" value="ANTIFUNGAL PROTEIN GINKBILOBIN-2-LIKE"/>
    <property type="match status" value="1"/>
</dbReference>
<sequence length="143" mass="15723">MEKSSRRTTVSSAAWLLLLLLSMSIQLCRVAVAGDDASASYCSDDKYFKGDHDLKASIKAVLGGLLEKTTASADSDIESKMQHPADNPRVYGAAFCEKSPTEACAHCLRVAKKQLLRGCDHTAGAEFYSELCYLRFEIYNFLN</sequence>
<feature type="domain" description="Gnk2-homologous" evidence="16">
    <location>
        <begin position="36"/>
        <end position="141"/>
    </location>
</feature>
<evidence type="ECO:0000256" key="12">
    <source>
        <dbReference type="ARBA" id="ARBA00023157"/>
    </source>
</evidence>
<evidence type="ECO:0000256" key="11">
    <source>
        <dbReference type="ARBA" id="ARBA00023035"/>
    </source>
</evidence>
<evidence type="ECO:0000256" key="5">
    <source>
        <dbReference type="ARBA" id="ARBA00022729"/>
    </source>
</evidence>
<proteinExistence type="inferred from homology"/>
<evidence type="ECO:0000256" key="8">
    <source>
        <dbReference type="ARBA" id="ARBA00022821"/>
    </source>
</evidence>
<keyword evidence="5 15" id="KW-0732">Signal</keyword>
<evidence type="ECO:0000256" key="14">
    <source>
        <dbReference type="ARBA" id="ARBA00038393"/>
    </source>
</evidence>
<dbReference type="GO" id="GO:0005886">
    <property type="term" value="C:plasma membrane"/>
    <property type="evidence" value="ECO:0007669"/>
    <property type="project" value="UniProtKB-SubCell"/>
</dbReference>
<dbReference type="InterPro" id="IPR002902">
    <property type="entry name" value="GNK2"/>
</dbReference>
<comment type="similarity">
    <text evidence="14">Belongs to the cysteine-rich repeat secretory protein family. Plasmodesmata-located proteins (PDLD) subfamily.</text>
</comment>
<evidence type="ECO:0000313" key="18">
    <source>
        <dbReference type="Proteomes" id="UP001497516"/>
    </source>
</evidence>
<keyword evidence="3" id="KW-0295">Fungicide</keyword>
<keyword evidence="2" id="KW-0929">Antimicrobial</keyword>
<dbReference type="PANTHER" id="PTHR32080:SF54">
    <property type="entry name" value="GNK2-HOMOLOGOUS DOMAIN-CONTAINING PROTEIN"/>
    <property type="match status" value="1"/>
</dbReference>
<dbReference type="InterPro" id="IPR038408">
    <property type="entry name" value="GNK2_sf"/>
</dbReference>
<keyword evidence="18" id="KW-1185">Reference proteome</keyword>
<evidence type="ECO:0000256" key="2">
    <source>
        <dbReference type="ARBA" id="ARBA00022529"/>
    </source>
</evidence>
<evidence type="ECO:0000256" key="1">
    <source>
        <dbReference type="ARBA" id="ARBA00004251"/>
    </source>
</evidence>
<dbReference type="Pfam" id="PF01657">
    <property type="entry name" value="Stress-antifung"/>
    <property type="match status" value="1"/>
</dbReference>
<gene>
    <name evidence="17" type="ORF">LTRI10_LOCUS9098</name>
</gene>
<keyword evidence="10" id="KW-0044">Antibiotic</keyword>
<protein>
    <recommendedName>
        <fullName evidence="16">Gnk2-homologous domain-containing protein</fullName>
    </recommendedName>
</protein>
<keyword evidence="7" id="KW-0677">Repeat</keyword>
<dbReference type="Proteomes" id="UP001497516">
    <property type="component" value="Chromosome 10"/>
</dbReference>
<dbReference type="Gene3D" id="3.30.430.20">
    <property type="entry name" value="Gnk2 domain, C-X8-C-X2-C motif"/>
    <property type="match status" value="1"/>
</dbReference>
<keyword evidence="4" id="KW-0945">Host-virus interaction</keyword>
<name>A0AAV2CYW0_9ROSI</name>
<evidence type="ECO:0000256" key="10">
    <source>
        <dbReference type="ARBA" id="ARBA00023022"/>
    </source>
</evidence>
<dbReference type="CDD" id="cd23509">
    <property type="entry name" value="Gnk2-like"/>
    <property type="match status" value="1"/>
</dbReference>
<dbReference type="PROSITE" id="PS51473">
    <property type="entry name" value="GNK2"/>
    <property type="match status" value="1"/>
</dbReference>
<evidence type="ECO:0000256" key="13">
    <source>
        <dbReference type="ARBA" id="ARBA00024184"/>
    </source>
</evidence>
<dbReference type="GO" id="GO:0031640">
    <property type="term" value="P:killing of cells of another organism"/>
    <property type="evidence" value="ECO:0007669"/>
    <property type="project" value="UniProtKB-KW"/>
</dbReference>
<organism evidence="17 18">
    <name type="scientific">Linum trigynum</name>
    <dbReference type="NCBI Taxonomy" id="586398"/>
    <lineage>
        <taxon>Eukaryota</taxon>
        <taxon>Viridiplantae</taxon>
        <taxon>Streptophyta</taxon>
        <taxon>Embryophyta</taxon>
        <taxon>Tracheophyta</taxon>
        <taxon>Spermatophyta</taxon>
        <taxon>Magnoliopsida</taxon>
        <taxon>eudicotyledons</taxon>
        <taxon>Gunneridae</taxon>
        <taxon>Pentapetalae</taxon>
        <taxon>rosids</taxon>
        <taxon>fabids</taxon>
        <taxon>Malpighiales</taxon>
        <taxon>Linaceae</taxon>
        <taxon>Linum</taxon>
    </lineage>
</organism>
<evidence type="ECO:0000256" key="9">
    <source>
        <dbReference type="ARBA" id="ARBA00022949"/>
    </source>
</evidence>
<dbReference type="EMBL" id="OZ034814">
    <property type="protein sequence ID" value="CAL1361735.1"/>
    <property type="molecule type" value="Genomic_DNA"/>
</dbReference>
<accession>A0AAV2CYW0</accession>
<evidence type="ECO:0000256" key="6">
    <source>
        <dbReference type="ARBA" id="ARBA00022734"/>
    </source>
</evidence>
<keyword evidence="11" id="KW-0465">Mannose-binding</keyword>
<evidence type="ECO:0000256" key="15">
    <source>
        <dbReference type="SAM" id="SignalP"/>
    </source>
</evidence>
<evidence type="ECO:0000256" key="4">
    <source>
        <dbReference type="ARBA" id="ARBA00022581"/>
    </source>
</evidence>
<dbReference type="InterPro" id="IPR051378">
    <property type="entry name" value="Cell2Cell_Antifungal"/>
</dbReference>
<dbReference type="AlphaFoldDB" id="A0AAV2CYW0"/>
<evidence type="ECO:0000256" key="3">
    <source>
        <dbReference type="ARBA" id="ARBA00022577"/>
    </source>
</evidence>
<keyword evidence="8" id="KW-0611">Plant defense</keyword>
<keyword evidence="9" id="KW-0965">Cell junction</keyword>
<keyword evidence="6" id="KW-0430">Lectin</keyword>
<dbReference type="GO" id="GO:0005537">
    <property type="term" value="F:D-mannose binding"/>
    <property type="evidence" value="ECO:0007669"/>
    <property type="project" value="UniProtKB-KW"/>
</dbReference>
<feature type="chain" id="PRO_5043617941" description="Gnk2-homologous domain-containing protein" evidence="15">
    <location>
        <begin position="34"/>
        <end position="143"/>
    </location>
</feature>
<feature type="signal peptide" evidence="15">
    <location>
        <begin position="1"/>
        <end position="33"/>
    </location>
</feature>
<evidence type="ECO:0000256" key="7">
    <source>
        <dbReference type="ARBA" id="ARBA00022737"/>
    </source>
</evidence>
<keyword evidence="12" id="KW-1015">Disulfide bond</keyword>